<keyword evidence="2" id="KW-1003">Cell membrane</keyword>
<proteinExistence type="predicted"/>
<dbReference type="RefSeq" id="WP_341371189.1">
    <property type="nucleotide sequence ID" value="NZ_JBBPCO010000009.1"/>
</dbReference>
<evidence type="ECO:0000313" key="7">
    <source>
        <dbReference type="EMBL" id="MEK8090133.1"/>
    </source>
</evidence>
<keyword evidence="4 6" id="KW-1133">Transmembrane helix</keyword>
<reference evidence="7 8" key="1">
    <citation type="submission" date="2024-04" db="EMBL/GenBank/DDBJ databases">
        <authorList>
            <person name="Abashina T."/>
            <person name="Shaikin A."/>
        </authorList>
    </citation>
    <scope>NUCLEOTIDE SEQUENCE [LARGE SCALE GENOMIC DNA]</scope>
    <source>
        <strain evidence="7 8">AAFK</strain>
    </source>
</reference>
<dbReference type="PANTHER" id="PTHR30482">
    <property type="entry name" value="HIGH-AFFINITY BRANCHED-CHAIN AMINO ACID TRANSPORT SYSTEM PERMEASE"/>
    <property type="match status" value="1"/>
</dbReference>
<comment type="subcellular location">
    <subcellularLocation>
        <location evidence="1">Cell membrane</location>
        <topology evidence="1">Multi-pass membrane protein</topology>
    </subcellularLocation>
</comment>
<accession>A0ABU9DCA5</accession>
<evidence type="ECO:0000256" key="5">
    <source>
        <dbReference type="ARBA" id="ARBA00023136"/>
    </source>
</evidence>
<evidence type="ECO:0000256" key="3">
    <source>
        <dbReference type="ARBA" id="ARBA00022692"/>
    </source>
</evidence>
<feature type="transmembrane region" description="Helical" evidence="6">
    <location>
        <begin position="7"/>
        <end position="28"/>
    </location>
</feature>
<evidence type="ECO:0000313" key="8">
    <source>
        <dbReference type="Proteomes" id="UP001446205"/>
    </source>
</evidence>
<feature type="transmembrane region" description="Helical" evidence="6">
    <location>
        <begin position="235"/>
        <end position="255"/>
    </location>
</feature>
<dbReference type="NCBIfam" id="TIGR03408">
    <property type="entry name" value="urea_trans_UrtC"/>
    <property type="match status" value="1"/>
</dbReference>
<dbReference type="CDD" id="cd06581">
    <property type="entry name" value="TM_PBP1_LivM_like"/>
    <property type="match status" value="1"/>
</dbReference>
<evidence type="ECO:0000256" key="2">
    <source>
        <dbReference type="ARBA" id="ARBA00022475"/>
    </source>
</evidence>
<sequence>MLNSRLGVELASIATAFVLLLAAPLYLSDFSLNLLGQFLALAILAIGLDLIWGYTGILSLGQGVFFGLGAYGMAMYLKLAALGPGELPDFMTWSGIEELPAIWQPFQSFPLTLLLIVLIPGLLAWLLGALVFRSRIKGVYFSILTQALAVIVATLFVDQQELTGGSSGLTNFQSLFGMPLNEPETQVRLYYASLLILLGVYLLARWITGSSMGKILRAIRDAENRTRFCGYNPTAYKAFVFGLAAVFAAVAGALYVPQNGIIAPAMLGVVPSIEMVIWVALGGRGTLIGAILGTLIVNYTKYYLSNAYPDFWLYFLGSLFLLVVLAFPQGIVGSLPRIERSKAQKVQTA</sequence>
<feature type="transmembrane region" description="Helical" evidence="6">
    <location>
        <begin position="311"/>
        <end position="335"/>
    </location>
</feature>
<dbReference type="Proteomes" id="UP001446205">
    <property type="component" value="Unassembled WGS sequence"/>
</dbReference>
<feature type="transmembrane region" description="Helical" evidence="6">
    <location>
        <begin position="287"/>
        <end position="305"/>
    </location>
</feature>
<dbReference type="InterPro" id="IPR001851">
    <property type="entry name" value="ABC_transp_permease"/>
</dbReference>
<keyword evidence="8" id="KW-1185">Reference proteome</keyword>
<evidence type="ECO:0000256" key="1">
    <source>
        <dbReference type="ARBA" id="ARBA00004651"/>
    </source>
</evidence>
<evidence type="ECO:0000256" key="4">
    <source>
        <dbReference type="ARBA" id="ARBA00022989"/>
    </source>
</evidence>
<organism evidence="7 8">
    <name type="scientific">Thermithiobacillus plumbiphilus</name>
    <dbReference type="NCBI Taxonomy" id="1729899"/>
    <lineage>
        <taxon>Bacteria</taxon>
        <taxon>Pseudomonadati</taxon>
        <taxon>Pseudomonadota</taxon>
        <taxon>Acidithiobacillia</taxon>
        <taxon>Acidithiobacillales</taxon>
        <taxon>Thermithiobacillaceae</taxon>
        <taxon>Thermithiobacillus</taxon>
    </lineage>
</organism>
<dbReference type="PANTHER" id="PTHR30482:SF4">
    <property type="entry name" value="SLR1201 PROTEIN"/>
    <property type="match status" value="1"/>
</dbReference>
<dbReference type="InterPro" id="IPR043428">
    <property type="entry name" value="LivM-like"/>
</dbReference>
<feature type="transmembrane region" description="Helical" evidence="6">
    <location>
        <begin position="109"/>
        <end position="132"/>
    </location>
</feature>
<gene>
    <name evidence="7" type="primary">urtC</name>
    <name evidence="7" type="ORF">WOB96_10210</name>
</gene>
<feature type="transmembrane region" description="Helical" evidence="6">
    <location>
        <begin position="64"/>
        <end position="83"/>
    </location>
</feature>
<feature type="transmembrane region" description="Helical" evidence="6">
    <location>
        <begin position="139"/>
        <end position="157"/>
    </location>
</feature>
<keyword evidence="5 6" id="KW-0472">Membrane</keyword>
<dbReference type="EMBL" id="JBBPCO010000009">
    <property type="protein sequence ID" value="MEK8090133.1"/>
    <property type="molecule type" value="Genomic_DNA"/>
</dbReference>
<protein>
    <submittedName>
        <fullName evidence="7">Urea ABC transporter permease subunit UrtC</fullName>
    </submittedName>
</protein>
<comment type="caution">
    <text evidence="7">The sequence shown here is derived from an EMBL/GenBank/DDBJ whole genome shotgun (WGS) entry which is preliminary data.</text>
</comment>
<dbReference type="InterPro" id="IPR017778">
    <property type="entry name" value="ABC_transptr_urea_perm_UrtC"/>
</dbReference>
<keyword evidence="3 6" id="KW-0812">Transmembrane</keyword>
<evidence type="ECO:0000256" key="6">
    <source>
        <dbReference type="SAM" id="Phobius"/>
    </source>
</evidence>
<dbReference type="Pfam" id="PF02653">
    <property type="entry name" value="BPD_transp_2"/>
    <property type="match status" value="1"/>
</dbReference>
<name>A0ABU9DCA5_9PROT</name>
<feature type="transmembrane region" description="Helical" evidence="6">
    <location>
        <begin position="34"/>
        <end position="52"/>
    </location>
</feature>
<feature type="transmembrane region" description="Helical" evidence="6">
    <location>
        <begin position="189"/>
        <end position="207"/>
    </location>
</feature>